<dbReference type="Proteomes" id="UP000327493">
    <property type="component" value="Chromosome 5"/>
</dbReference>
<dbReference type="GO" id="GO:0004252">
    <property type="term" value="F:serine-type endopeptidase activity"/>
    <property type="evidence" value="ECO:0007669"/>
    <property type="project" value="InterPro"/>
</dbReference>
<dbReference type="InterPro" id="IPR009003">
    <property type="entry name" value="Peptidase_S1_PA"/>
</dbReference>
<evidence type="ECO:0000256" key="4">
    <source>
        <dbReference type="ARBA" id="ARBA00023157"/>
    </source>
</evidence>
<comment type="caution">
    <text evidence="9">The sequence shown here is derived from an EMBL/GenBank/DDBJ whole genome shotgun (WGS) entry which is preliminary data.</text>
</comment>
<reference evidence="9 10" key="1">
    <citation type="submission" date="2019-08" db="EMBL/GenBank/DDBJ databases">
        <title>A chromosome-level genome assembly, high-density linkage maps, and genome scans reveal the genomic architecture of hybrid incompatibilities underlying speciation via character displacement in darters (Percidae: Etheostominae).</title>
        <authorList>
            <person name="Moran R.L."/>
            <person name="Catchen J.M."/>
            <person name="Fuller R.C."/>
        </authorList>
    </citation>
    <scope>NUCLEOTIDE SEQUENCE [LARGE SCALE GENOMIC DNA]</scope>
    <source>
        <strain evidence="9">EspeVRDwgs_2016</strain>
        <tissue evidence="9">Muscle</tissue>
    </source>
</reference>
<evidence type="ECO:0000256" key="6">
    <source>
        <dbReference type="RuleBase" id="RU363034"/>
    </source>
</evidence>
<dbReference type="InterPro" id="IPR001314">
    <property type="entry name" value="Peptidase_S1A"/>
</dbReference>
<dbReference type="PROSITE" id="PS00135">
    <property type="entry name" value="TRYPSIN_SER"/>
    <property type="match status" value="1"/>
</dbReference>
<protein>
    <recommendedName>
        <fullName evidence="8">Peptidase S1 domain-containing protein</fullName>
    </recommendedName>
</protein>
<dbReference type="PROSITE" id="PS50240">
    <property type="entry name" value="TRYPSIN_DOM"/>
    <property type="match status" value="1"/>
</dbReference>
<dbReference type="FunFam" id="2.40.10.10:FF:000002">
    <property type="entry name" value="Transmembrane protease serine"/>
    <property type="match status" value="1"/>
</dbReference>
<dbReference type="InterPro" id="IPR033116">
    <property type="entry name" value="TRYPSIN_SER"/>
</dbReference>
<dbReference type="InterPro" id="IPR018114">
    <property type="entry name" value="TRYPSIN_HIS"/>
</dbReference>
<keyword evidence="3 6" id="KW-0720">Serine protease</keyword>
<proteinExistence type="inferred from homology"/>
<dbReference type="SMART" id="SM00020">
    <property type="entry name" value="Tryp_SPc"/>
    <property type="match status" value="1"/>
</dbReference>
<evidence type="ECO:0000259" key="8">
    <source>
        <dbReference type="PROSITE" id="PS50240"/>
    </source>
</evidence>
<dbReference type="PANTHER" id="PTHR24271">
    <property type="entry name" value="KALLIKREIN-RELATED"/>
    <property type="match status" value="1"/>
</dbReference>
<evidence type="ECO:0000256" key="2">
    <source>
        <dbReference type="ARBA" id="ARBA00022801"/>
    </source>
</evidence>
<organism evidence="9 10">
    <name type="scientific">Etheostoma spectabile</name>
    <name type="common">orangethroat darter</name>
    <dbReference type="NCBI Taxonomy" id="54343"/>
    <lineage>
        <taxon>Eukaryota</taxon>
        <taxon>Metazoa</taxon>
        <taxon>Chordata</taxon>
        <taxon>Craniata</taxon>
        <taxon>Vertebrata</taxon>
        <taxon>Euteleostomi</taxon>
        <taxon>Actinopterygii</taxon>
        <taxon>Neopterygii</taxon>
        <taxon>Teleostei</taxon>
        <taxon>Neoteleostei</taxon>
        <taxon>Acanthomorphata</taxon>
        <taxon>Eupercaria</taxon>
        <taxon>Perciformes</taxon>
        <taxon>Percoidei</taxon>
        <taxon>Percidae</taxon>
        <taxon>Etheostomatinae</taxon>
        <taxon>Etheostoma</taxon>
    </lineage>
</organism>
<dbReference type="Pfam" id="PF00089">
    <property type="entry name" value="Trypsin"/>
    <property type="match status" value="1"/>
</dbReference>
<feature type="signal peptide" evidence="7">
    <location>
        <begin position="1"/>
        <end position="24"/>
    </location>
</feature>
<dbReference type="AlphaFoldDB" id="A0A5J5DGX5"/>
<dbReference type="PRINTS" id="PR00722">
    <property type="entry name" value="CHYMOTRYPSIN"/>
</dbReference>
<dbReference type="InterPro" id="IPR043504">
    <property type="entry name" value="Peptidase_S1_PA_chymotrypsin"/>
</dbReference>
<evidence type="ECO:0000256" key="7">
    <source>
        <dbReference type="SAM" id="SignalP"/>
    </source>
</evidence>
<dbReference type="CDD" id="cd00190">
    <property type="entry name" value="Tryp_SPc"/>
    <property type="match status" value="1"/>
</dbReference>
<dbReference type="EMBL" id="VOFY01000005">
    <property type="protein sequence ID" value="KAA8592624.1"/>
    <property type="molecule type" value="Genomic_DNA"/>
</dbReference>
<evidence type="ECO:0000256" key="1">
    <source>
        <dbReference type="ARBA" id="ARBA00022670"/>
    </source>
</evidence>
<name>A0A5J5DGX5_9PERO</name>
<keyword evidence="7" id="KW-0732">Signal</keyword>
<evidence type="ECO:0000256" key="3">
    <source>
        <dbReference type="ARBA" id="ARBA00022825"/>
    </source>
</evidence>
<gene>
    <name evidence="9" type="ORF">FQN60_018079</name>
</gene>
<dbReference type="SUPFAM" id="SSF50494">
    <property type="entry name" value="Trypsin-like serine proteases"/>
    <property type="match status" value="1"/>
</dbReference>
<dbReference type="PANTHER" id="PTHR24271:SF52">
    <property type="entry name" value="GRANZYME K"/>
    <property type="match status" value="1"/>
</dbReference>
<evidence type="ECO:0000313" key="9">
    <source>
        <dbReference type="EMBL" id="KAA8592624.1"/>
    </source>
</evidence>
<evidence type="ECO:0000313" key="10">
    <source>
        <dbReference type="Proteomes" id="UP000327493"/>
    </source>
</evidence>
<keyword evidence="4" id="KW-1015">Disulfide bond</keyword>
<dbReference type="InterPro" id="IPR001254">
    <property type="entry name" value="Trypsin_dom"/>
</dbReference>
<dbReference type="GO" id="GO:0006508">
    <property type="term" value="P:proteolysis"/>
    <property type="evidence" value="ECO:0007669"/>
    <property type="project" value="UniProtKB-KW"/>
</dbReference>
<dbReference type="OrthoDB" id="6755574at2759"/>
<evidence type="ECO:0000256" key="5">
    <source>
        <dbReference type="ARBA" id="ARBA00024195"/>
    </source>
</evidence>
<accession>A0A5J5DGX5</accession>
<keyword evidence="1 6" id="KW-0645">Protease</keyword>
<sequence>MFFPRKSTVFIACVVLLIVQSSHGSEIIGGKEVKRHSLPFMALMESPKCGGILIHPKWILTAAHCANINKVLLGVHSIKEKNKDSIQVRKVKSLVPHPCYDATEKVNDLMLLKLDKPVAQTKTVKCLPLGKTVKEPAAGTSCLVAGWGKTDNGITSDVLMSVNVTVIDRVKCNSPEYYGLKPVITGSMICAGSDGKKKADTCQGDSGGPLLCNGALVGVTSFGRKCGDIKMPGVYSFLSEKQLKWINTTMKKSEI</sequence>
<feature type="domain" description="Peptidase S1" evidence="8">
    <location>
        <begin position="27"/>
        <end position="251"/>
    </location>
</feature>
<keyword evidence="10" id="KW-1185">Reference proteome</keyword>
<dbReference type="Gene3D" id="2.40.10.10">
    <property type="entry name" value="Trypsin-like serine proteases"/>
    <property type="match status" value="2"/>
</dbReference>
<dbReference type="PROSITE" id="PS00134">
    <property type="entry name" value="TRYPSIN_HIS"/>
    <property type="match status" value="1"/>
</dbReference>
<comment type="similarity">
    <text evidence="5">Belongs to the peptidase S1 family. CLIP subfamily.</text>
</comment>
<feature type="chain" id="PRO_5023805684" description="Peptidase S1 domain-containing protein" evidence="7">
    <location>
        <begin position="25"/>
        <end position="255"/>
    </location>
</feature>
<keyword evidence="2 6" id="KW-0378">Hydrolase</keyword>